<proteinExistence type="predicted"/>
<sequence>MPILYMSNILRITVKIIFFSLLFILFIITLLLTFANVVCIAGWEPPNPPRCQLVGRVAEALFPLPYSAILKASEFVCNLLNAAGYAASPPKCAPAGSVVETYATGTVYGPCDYKGSLQVSSCIVKGVEGSACVASDGRYAVFLASVPEPSEPRGSGASTLAIRLQPIIVVVDLRTGDAALLHFWFHVNNTAQFVNYSQPPPWYDPATLPATLSRFVVFGEDGVYLRNATEPFALVIIRDFYAARVSVDKSALTVSGPVERASGVFIKVPIRGG</sequence>
<keyword evidence="1" id="KW-0812">Transmembrane</keyword>
<evidence type="ECO:0000313" key="3">
    <source>
        <dbReference type="Proteomes" id="UP000002439"/>
    </source>
</evidence>
<organism evidence="2 3">
    <name type="scientific">Pyrobaculum aerophilum (strain ATCC 51768 / DSM 7523 / JCM 9630 / CIP 104966 / NBRC 100827 / IM2)</name>
    <dbReference type="NCBI Taxonomy" id="178306"/>
    <lineage>
        <taxon>Archaea</taxon>
        <taxon>Thermoproteota</taxon>
        <taxon>Thermoprotei</taxon>
        <taxon>Thermoproteales</taxon>
        <taxon>Thermoproteaceae</taxon>
        <taxon>Pyrobaculum</taxon>
    </lineage>
</organism>
<dbReference type="AlphaFoldDB" id="Q8ZWE8"/>
<dbReference type="Proteomes" id="UP000002439">
    <property type="component" value="Chromosome"/>
</dbReference>
<accession>Q8ZWE8</accession>
<evidence type="ECO:0000313" key="2">
    <source>
        <dbReference type="EMBL" id="AAL63754.1"/>
    </source>
</evidence>
<reference evidence="2 3" key="1">
    <citation type="journal article" date="2002" name="Proc. Natl. Acad. Sci. U.S.A.">
        <title>Genome sequence of the hyperthermophilic crenarchaeon Pyrobaculum aerophilum.</title>
        <authorList>
            <person name="Fitz-Gibbon S.T."/>
            <person name="Ladner H."/>
            <person name="Kim U.J."/>
            <person name="Stetter K.O."/>
            <person name="Simon M.I."/>
            <person name="Miller J.H."/>
        </authorList>
    </citation>
    <scope>NUCLEOTIDE SEQUENCE [LARGE SCALE GENOMIC DNA]</scope>
    <source>
        <strain evidence="3">ATCC 51768 / DSM 7523 / JCM 9630 / CIP 104966 / NBRC 100827 / IM2</strain>
    </source>
</reference>
<gene>
    <name evidence="2" type="ordered locus">PAE1820</name>
</gene>
<feature type="transmembrane region" description="Helical" evidence="1">
    <location>
        <begin position="12"/>
        <end position="43"/>
    </location>
</feature>
<dbReference type="InParanoid" id="Q8ZWE8"/>
<keyword evidence="1" id="KW-1133">Transmembrane helix</keyword>
<dbReference type="HOGENOM" id="CLU_1032966_0_0_2"/>
<name>Q8ZWE8_PYRAE</name>
<dbReference type="PATRIC" id="fig|178306.9.peg.1345"/>
<dbReference type="eggNOG" id="arCOG09787">
    <property type="taxonomic scope" value="Archaea"/>
</dbReference>
<dbReference type="KEGG" id="pai:PAE1820"/>
<dbReference type="STRING" id="178306.PAE1820"/>
<keyword evidence="1" id="KW-0472">Membrane</keyword>
<keyword evidence="3" id="KW-1185">Reference proteome</keyword>
<dbReference type="EnsemblBacteria" id="AAL63754">
    <property type="protein sequence ID" value="AAL63754"/>
    <property type="gene ID" value="PAE1820"/>
</dbReference>
<protein>
    <submittedName>
        <fullName evidence="2">Uncharacterized protein</fullName>
    </submittedName>
</protein>
<dbReference type="EMBL" id="AE009441">
    <property type="protein sequence ID" value="AAL63754.1"/>
    <property type="molecule type" value="Genomic_DNA"/>
</dbReference>
<evidence type="ECO:0000256" key="1">
    <source>
        <dbReference type="SAM" id="Phobius"/>
    </source>
</evidence>